<evidence type="ECO:0000313" key="1">
    <source>
        <dbReference type="EMBL" id="KKM80161.1"/>
    </source>
</evidence>
<protein>
    <submittedName>
        <fullName evidence="1">Uncharacterized protein</fullName>
    </submittedName>
</protein>
<sequence>MVLRSISINNYLFIIPRAKGGSLGPFVCIDHYKALQSVTNHYAELH</sequence>
<gene>
    <name evidence="1" type="ORF">LCGC14_1342680</name>
</gene>
<dbReference type="AlphaFoldDB" id="A0A0F9KZK7"/>
<dbReference type="EMBL" id="LAZR01008224">
    <property type="protein sequence ID" value="KKM80161.1"/>
    <property type="molecule type" value="Genomic_DNA"/>
</dbReference>
<organism evidence="1">
    <name type="scientific">marine sediment metagenome</name>
    <dbReference type="NCBI Taxonomy" id="412755"/>
    <lineage>
        <taxon>unclassified sequences</taxon>
        <taxon>metagenomes</taxon>
        <taxon>ecological metagenomes</taxon>
    </lineage>
</organism>
<proteinExistence type="predicted"/>
<reference evidence="1" key="1">
    <citation type="journal article" date="2015" name="Nature">
        <title>Complex archaea that bridge the gap between prokaryotes and eukaryotes.</title>
        <authorList>
            <person name="Spang A."/>
            <person name="Saw J.H."/>
            <person name="Jorgensen S.L."/>
            <person name="Zaremba-Niedzwiedzka K."/>
            <person name="Martijn J."/>
            <person name="Lind A.E."/>
            <person name="van Eijk R."/>
            <person name="Schleper C."/>
            <person name="Guy L."/>
            <person name="Ettema T.J."/>
        </authorList>
    </citation>
    <scope>NUCLEOTIDE SEQUENCE</scope>
</reference>
<comment type="caution">
    <text evidence="1">The sequence shown here is derived from an EMBL/GenBank/DDBJ whole genome shotgun (WGS) entry which is preliminary data.</text>
</comment>
<accession>A0A0F9KZK7</accession>
<name>A0A0F9KZK7_9ZZZZ</name>